<dbReference type="AlphaFoldDB" id="A0A6M3JU82"/>
<name>A0A6M3JU82_9ZZZZ</name>
<reference evidence="1" key="1">
    <citation type="submission" date="2020-03" db="EMBL/GenBank/DDBJ databases">
        <title>The deep terrestrial virosphere.</title>
        <authorList>
            <person name="Holmfeldt K."/>
            <person name="Nilsson E."/>
            <person name="Simone D."/>
            <person name="Lopez-Fernandez M."/>
            <person name="Wu X."/>
            <person name="de Brujin I."/>
            <person name="Lundin D."/>
            <person name="Andersson A."/>
            <person name="Bertilsson S."/>
            <person name="Dopson M."/>
        </authorList>
    </citation>
    <scope>NUCLEOTIDE SEQUENCE</scope>
    <source>
        <strain evidence="1">MM415A02339</strain>
    </source>
</reference>
<gene>
    <name evidence="1" type="ORF">MM415A02339_0012</name>
</gene>
<protein>
    <submittedName>
        <fullName evidence="1">Uncharacterized protein</fullName>
    </submittedName>
</protein>
<sequence>MNLSDLEYGITIQLLAEWLAIDQGKTRFQAQEYVENAHELADYLDVIGYRLVTKSELREQLQKAIFEKYPQIHDLKRQWELTDNINAIVREYIEKTEKTLVLLDPTVRKIAEWAIGEYKAKLLEGLGAD</sequence>
<evidence type="ECO:0000313" key="1">
    <source>
        <dbReference type="EMBL" id="QJA73470.1"/>
    </source>
</evidence>
<proteinExistence type="predicted"/>
<organism evidence="1">
    <name type="scientific">viral metagenome</name>
    <dbReference type="NCBI Taxonomy" id="1070528"/>
    <lineage>
        <taxon>unclassified sequences</taxon>
        <taxon>metagenomes</taxon>
        <taxon>organismal metagenomes</taxon>
    </lineage>
</organism>
<dbReference type="EMBL" id="MT142029">
    <property type="protein sequence ID" value="QJA73470.1"/>
    <property type="molecule type" value="Genomic_DNA"/>
</dbReference>
<accession>A0A6M3JU82</accession>